<dbReference type="CDD" id="cd10918">
    <property type="entry name" value="CE4_NodB_like_5s_6s"/>
    <property type="match status" value="1"/>
</dbReference>
<keyword evidence="3" id="KW-0378">Hydrolase</keyword>
<protein>
    <submittedName>
        <fullName evidence="3">Poly-beta-1,6-N-acetyl-D-glucosamine N-deacetylase</fullName>
        <ecNumber evidence="3">3.5.1.-</ecNumber>
    </submittedName>
</protein>
<evidence type="ECO:0000313" key="4">
    <source>
        <dbReference type="Proteomes" id="UP000075653"/>
    </source>
</evidence>
<feature type="domain" description="NodB homology" evidence="2">
    <location>
        <begin position="98"/>
        <end position="278"/>
    </location>
</feature>
<reference evidence="3 4" key="1">
    <citation type="submission" date="2016-01" db="EMBL/GenBank/DDBJ databases">
        <title>Genome sequence of the acidophilic iron oxidising Ferrovum strain Z-31.</title>
        <authorList>
            <person name="Poehlein A."/>
            <person name="Ullrich S.R."/>
            <person name="Schloemann M."/>
            <person name="Muehling M."/>
            <person name="Daniel R."/>
        </authorList>
    </citation>
    <scope>NUCLEOTIDE SEQUENCE [LARGE SCALE GENOMIC DNA]</scope>
    <source>
        <strain evidence="3 4">Z-31</strain>
    </source>
</reference>
<accession>A0A149VWD2</accession>
<dbReference type="Proteomes" id="UP000075653">
    <property type="component" value="Unassembled WGS sequence"/>
</dbReference>
<gene>
    <name evidence="3" type="primary">icaB</name>
    <name evidence="3" type="ORF">FEMY_19460</name>
</gene>
<sequence length="278" mass="31823">MRKQVCVKKKRYVRALLIVLLLFPLVDFAWGGGTEDGRVAVPILLYHRFGPVVADSMTIKTSVLASQLEYLHTHGYTVIPLRQLIASLAGKAPRLPDRSVVITADDGHESVFTDLFPLIRRYHMPITLFIYPSAISNASYALTWSQLQEMKDSGFVDIQSHTYWHPNFKKEKKRLSAQEYENFVHRQLFKSREVLQQKLGGTVDMLAWPFGIYDDELINDARQAGYIVAFSMARHPVTRSDSMMALPRYLMINPVQGIVFEKLLAESSLSREKRENHP</sequence>
<evidence type="ECO:0000313" key="3">
    <source>
        <dbReference type="EMBL" id="KXW57522.1"/>
    </source>
</evidence>
<dbReference type="GO" id="GO:0005975">
    <property type="term" value="P:carbohydrate metabolic process"/>
    <property type="evidence" value="ECO:0007669"/>
    <property type="project" value="InterPro"/>
</dbReference>
<comment type="caution">
    <text evidence="3">The sequence shown here is derived from an EMBL/GenBank/DDBJ whole genome shotgun (WGS) entry which is preliminary data.</text>
</comment>
<dbReference type="Gene3D" id="3.20.20.370">
    <property type="entry name" value="Glycoside hydrolase/deacetylase"/>
    <property type="match status" value="1"/>
</dbReference>
<dbReference type="STRING" id="1789004.FEMY_19460"/>
<dbReference type="PROSITE" id="PS51677">
    <property type="entry name" value="NODB"/>
    <property type="match status" value="1"/>
</dbReference>
<keyword evidence="4" id="KW-1185">Reference proteome</keyword>
<dbReference type="SUPFAM" id="SSF88713">
    <property type="entry name" value="Glycoside hydrolase/deacetylase"/>
    <property type="match status" value="1"/>
</dbReference>
<dbReference type="GO" id="GO:0016810">
    <property type="term" value="F:hydrolase activity, acting on carbon-nitrogen (but not peptide) bonds"/>
    <property type="evidence" value="ECO:0007669"/>
    <property type="project" value="InterPro"/>
</dbReference>
<dbReference type="InterPro" id="IPR011330">
    <property type="entry name" value="Glyco_hydro/deAcase_b/a-brl"/>
</dbReference>
<evidence type="ECO:0000256" key="1">
    <source>
        <dbReference type="ARBA" id="ARBA00022729"/>
    </source>
</evidence>
<evidence type="ECO:0000259" key="2">
    <source>
        <dbReference type="PROSITE" id="PS51677"/>
    </source>
</evidence>
<organism evidence="3 4">
    <name type="scientific">Ferrovum myxofaciens</name>
    <dbReference type="NCBI Taxonomy" id="416213"/>
    <lineage>
        <taxon>Bacteria</taxon>
        <taxon>Pseudomonadati</taxon>
        <taxon>Pseudomonadota</taxon>
        <taxon>Betaproteobacteria</taxon>
        <taxon>Ferrovales</taxon>
        <taxon>Ferrovaceae</taxon>
        <taxon>Ferrovum</taxon>
    </lineage>
</organism>
<dbReference type="PATRIC" id="fig|1789004.3.peg.2003"/>
<dbReference type="InterPro" id="IPR002509">
    <property type="entry name" value="NODB_dom"/>
</dbReference>
<dbReference type="PANTHER" id="PTHR34216:SF7">
    <property type="entry name" value="POLY-BETA-1,6-N-ACETYL-D-GLUCOSAMINE N-DEACETYLASE"/>
    <property type="match status" value="1"/>
</dbReference>
<keyword evidence="1" id="KW-0732">Signal</keyword>
<dbReference type="EC" id="3.5.1.-" evidence="3"/>
<proteinExistence type="predicted"/>
<dbReference type="Pfam" id="PF01522">
    <property type="entry name" value="Polysacc_deac_1"/>
    <property type="match status" value="1"/>
</dbReference>
<name>A0A149VWD2_9PROT</name>
<dbReference type="EMBL" id="LRRD01000053">
    <property type="protein sequence ID" value="KXW57522.1"/>
    <property type="molecule type" value="Genomic_DNA"/>
</dbReference>
<dbReference type="InterPro" id="IPR051398">
    <property type="entry name" value="Polysacch_Deacetylase"/>
</dbReference>
<dbReference type="PANTHER" id="PTHR34216">
    <property type="match status" value="1"/>
</dbReference>
<dbReference type="AlphaFoldDB" id="A0A149VWD2"/>